<accession>A0AAV6URQ4</accession>
<keyword evidence="1" id="KW-0812">Transmembrane</keyword>
<name>A0AAV6URQ4_9ARAC</name>
<dbReference type="EMBL" id="JAFNEN010000305">
    <property type="protein sequence ID" value="KAG8186323.1"/>
    <property type="molecule type" value="Genomic_DNA"/>
</dbReference>
<keyword evidence="1" id="KW-0472">Membrane</keyword>
<comment type="caution">
    <text evidence="2">The sequence shown here is derived from an EMBL/GenBank/DDBJ whole genome shotgun (WGS) entry which is preliminary data.</text>
</comment>
<dbReference type="Proteomes" id="UP000827092">
    <property type="component" value="Unassembled WGS sequence"/>
</dbReference>
<dbReference type="AlphaFoldDB" id="A0AAV6URQ4"/>
<evidence type="ECO:0000313" key="2">
    <source>
        <dbReference type="EMBL" id="KAG8186323.1"/>
    </source>
</evidence>
<feature type="transmembrane region" description="Helical" evidence="1">
    <location>
        <begin position="20"/>
        <end position="43"/>
    </location>
</feature>
<sequence length="103" mass="11471">MGKFGLLGGEEERWGRATAASVYVSRLFMMLFGNGFCVIGLMVNNNCVLQKSDVIVTMDVSERDKLCCSQNIGLKLHIVDGPFSPMSVEHTLRFIYSTILISY</sequence>
<gene>
    <name evidence="2" type="ORF">JTE90_005855</name>
</gene>
<keyword evidence="3" id="KW-1185">Reference proteome</keyword>
<keyword evidence="1" id="KW-1133">Transmembrane helix</keyword>
<proteinExistence type="predicted"/>
<protein>
    <submittedName>
        <fullName evidence="2">Uncharacterized protein</fullName>
    </submittedName>
</protein>
<evidence type="ECO:0000256" key="1">
    <source>
        <dbReference type="SAM" id="Phobius"/>
    </source>
</evidence>
<reference evidence="2 3" key="1">
    <citation type="journal article" date="2022" name="Nat. Ecol. Evol.">
        <title>A masculinizing supergene underlies an exaggerated male reproductive morph in a spider.</title>
        <authorList>
            <person name="Hendrickx F."/>
            <person name="De Corte Z."/>
            <person name="Sonet G."/>
            <person name="Van Belleghem S.M."/>
            <person name="Kostlbacher S."/>
            <person name="Vangestel C."/>
        </authorList>
    </citation>
    <scope>NUCLEOTIDE SEQUENCE [LARGE SCALE GENOMIC DNA]</scope>
    <source>
        <strain evidence="2">W744_W776</strain>
    </source>
</reference>
<evidence type="ECO:0000313" key="3">
    <source>
        <dbReference type="Proteomes" id="UP000827092"/>
    </source>
</evidence>
<organism evidence="2 3">
    <name type="scientific">Oedothorax gibbosus</name>
    <dbReference type="NCBI Taxonomy" id="931172"/>
    <lineage>
        <taxon>Eukaryota</taxon>
        <taxon>Metazoa</taxon>
        <taxon>Ecdysozoa</taxon>
        <taxon>Arthropoda</taxon>
        <taxon>Chelicerata</taxon>
        <taxon>Arachnida</taxon>
        <taxon>Araneae</taxon>
        <taxon>Araneomorphae</taxon>
        <taxon>Entelegynae</taxon>
        <taxon>Araneoidea</taxon>
        <taxon>Linyphiidae</taxon>
        <taxon>Erigoninae</taxon>
        <taxon>Oedothorax</taxon>
    </lineage>
</organism>